<keyword evidence="1" id="KW-0472">Membrane</keyword>
<keyword evidence="1" id="KW-1133">Transmembrane helix</keyword>
<reference evidence="2 3" key="1">
    <citation type="submission" date="2019-02" db="EMBL/GenBank/DDBJ databases">
        <title>Deep-cultivation of Planctomycetes and their phenomic and genomic characterization uncovers novel biology.</title>
        <authorList>
            <person name="Wiegand S."/>
            <person name="Jogler M."/>
            <person name="Boedeker C."/>
            <person name="Pinto D."/>
            <person name="Vollmers J."/>
            <person name="Rivas-Marin E."/>
            <person name="Kohn T."/>
            <person name="Peeters S.H."/>
            <person name="Heuer A."/>
            <person name="Rast P."/>
            <person name="Oberbeckmann S."/>
            <person name="Bunk B."/>
            <person name="Jeske O."/>
            <person name="Meyerdierks A."/>
            <person name="Storesund J.E."/>
            <person name="Kallscheuer N."/>
            <person name="Luecker S."/>
            <person name="Lage O.M."/>
            <person name="Pohl T."/>
            <person name="Merkel B.J."/>
            <person name="Hornburger P."/>
            <person name="Mueller R.-W."/>
            <person name="Bruemmer F."/>
            <person name="Labrenz M."/>
            <person name="Spormann A.M."/>
            <person name="Op Den Camp H."/>
            <person name="Overmann J."/>
            <person name="Amann R."/>
            <person name="Jetten M.S.M."/>
            <person name="Mascher T."/>
            <person name="Medema M.H."/>
            <person name="Devos D.P."/>
            <person name="Kaster A.-K."/>
            <person name="Ovreas L."/>
            <person name="Rohde M."/>
            <person name="Galperin M.Y."/>
            <person name="Jogler C."/>
        </authorList>
    </citation>
    <scope>NUCLEOTIDE SEQUENCE [LARGE SCALE GENOMIC DNA]</scope>
    <source>
        <strain evidence="2 3">Pla52n</strain>
    </source>
</reference>
<dbReference type="AlphaFoldDB" id="A0A5C6A3S3"/>
<accession>A0A5C6A3S3</accession>
<comment type="caution">
    <text evidence="2">The sequence shown here is derived from an EMBL/GenBank/DDBJ whole genome shotgun (WGS) entry which is preliminary data.</text>
</comment>
<dbReference type="Proteomes" id="UP000320176">
    <property type="component" value="Unassembled WGS sequence"/>
</dbReference>
<protein>
    <submittedName>
        <fullName evidence="2">Uncharacterized protein</fullName>
    </submittedName>
</protein>
<keyword evidence="1" id="KW-0812">Transmembrane</keyword>
<evidence type="ECO:0000313" key="2">
    <source>
        <dbReference type="EMBL" id="TWT94544.1"/>
    </source>
</evidence>
<evidence type="ECO:0000313" key="3">
    <source>
        <dbReference type="Proteomes" id="UP000320176"/>
    </source>
</evidence>
<organism evidence="2 3">
    <name type="scientific">Stieleria varia</name>
    <dbReference type="NCBI Taxonomy" id="2528005"/>
    <lineage>
        <taxon>Bacteria</taxon>
        <taxon>Pseudomonadati</taxon>
        <taxon>Planctomycetota</taxon>
        <taxon>Planctomycetia</taxon>
        <taxon>Pirellulales</taxon>
        <taxon>Pirellulaceae</taxon>
        <taxon>Stieleria</taxon>
    </lineage>
</organism>
<gene>
    <name evidence="2" type="ORF">Pla52n_53650</name>
</gene>
<sequence length="62" mass="6355">MEEAAGLGSSVLASGIAKGSRLVAPWGTLALLAIWVLASATNKVRSRSALSGDKDSSKKKIE</sequence>
<name>A0A5C6A3S3_9BACT</name>
<proteinExistence type="predicted"/>
<evidence type="ECO:0000256" key="1">
    <source>
        <dbReference type="SAM" id="Phobius"/>
    </source>
</evidence>
<feature type="transmembrane region" description="Helical" evidence="1">
    <location>
        <begin position="22"/>
        <end position="40"/>
    </location>
</feature>
<keyword evidence="3" id="KW-1185">Reference proteome</keyword>
<dbReference type="EMBL" id="SJPN01000007">
    <property type="protein sequence ID" value="TWT94544.1"/>
    <property type="molecule type" value="Genomic_DNA"/>
</dbReference>